<dbReference type="Proteomes" id="UP000182379">
    <property type="component" value="Unassembled WGS sequence"/>
</dbReference>
<evidence type="ECO:0000256" key="4">
    <source>
        <dbReference type="ARBA" id="ARBA00023136"/>
    </source>
</evidence>
<feature type="compositionally biased region" description="Low complexity" evidence="5">
    <location>
        <begin position="110"/>
        <end position="123"/>
    </location>
</feature>
<evidence type="ECO:0000313" key="7">
    <source>
        <dbReference type="EMBL" id="SDX25140.1"/>
    </source>
</evidence>
<dbReference type="AlphaFoldDB" id="A0A1H3A5X0"/>
<feature type="region of interest" description="Disordered" evidence="5">
    <location>
        <begin position="44"/>
        <end position="77"/>
    </location>
</feature>
<dbReference type="Pfam" id="PF03544">
    <property type="entry name" value="TonB_C"/>
    <property type="match status" value="1"/>
</dbReference>
<dbReference type="GO" id="GO:0016020">
    <property type="term" value="C:membrane"/>
    <property type="evidence" value="ECO:0007669"/>
    <property type="project" value="UniProtKB-SubCell"/>
</dbReference>
<evidence type="ECO:0000256" key="1">
    <source>
        <dbReference type="ARBA" id="ARBA00004167"/>
    </source>
</evidence>
<evidence type="ECO:0000256" key="5">
    <source>
        <dbReference type="SAM" id="MobiDB-lite"/>
    </source>
</evidence>
<feature type="compositionally biased region" description="Gly residues" evidence="5">
    <location>
        <begin position="49"/>
        <end position="63"/>
    </location>
</feature>
<dbReference type="EMBL" id="FNOP01000018">
    <property type="protein sequence ID" value="SDX25140.1"/>
    <property type="molecule type" value="Genomic_DNA"/>
</dbReference>
<evidence type="ECO:0000259" key="6">
    <source>
        <dbReference type="PROSITE" id="PS52015"/>
    </source>
</evidence>
<keyword evidence="4" id="KW-0472">Membrane</keyword>
<evidence type="ECO:0000313" key="8">
    <source>
        <dbReference type="Proteomes" id="UP000182379"/>
    </source>
</evidence>
<feature type="compositionally biased region" description="Gly residues" evidence="5">
    <location>
        <begin position="124"/>
        <end position="161"/>
    </location>
</feature>
<dbReference type="Gene3D" id="3.30.1150.10">
    <property type="match status" value="1"/>
</dbReference>
<sequence length="256" mass="25983">MAKPEWNRYFSLSLLAHLLILSLGGALLYAHRSLPETPQESIRVHLAGPDGGRGNAGTPGKGKGSAAQQGNGTAHAGTGEQDRLLEQLLEAPSRVNDRGEVERPERNGAQESGGEQAGVSSSSGGSGETGGSGNLAGNGQGNGSGGPGAGDGSGASQGGGESLEDRSRDASLESYSKIYPQAARASGEEGTAQVGVEISAGGEVLSAWLESSTGYDRLDRAALKSARQWTFSPALDAAGHPVPSRKSVTVVYSLTE</sequence>
<proteinExistence type="predicted"/>
<organism evidence="7 8">
    <name type="scientific">Acidaminococcus fermentans</name>
    <dbReference type="NCBI Taxonomy" id="905"/>
    <lineage>
        <taxon>Bacteria</taxon>
        <taxon>Bacillati</taxon>
        <taxon>Bacillota</taxon>
        <taxon>Negativicutes</taxon>
        <taxon>Acidaminococcales</taxon>
        <taxon>Acidaminococcaceae</taxon>
        <taxon>Acidaminococcus</taxon>
    </lineage>
</organism>
<accession>A0A1H3A5X0</accession>
<dbReference type="SUPFAM" id="SSF74653">
    <property type="entry name" value="TolA/TonB C-terminal domain"/>
    <property type="match status" value="1"/>
</dbReference>
<dbReference type="InterPro" id="IPR037682">
    <property type="entry name" value="TonB_C"/>
</dbReference>
<evidence type="ECO:0000256" key="3">
    <source>
        <dbReference type="ARBA" id="ARBA00022989"/>
    </source>
</evidence>
<dbReference type="InterPro" id="IPR006260">
    <property type="entry name" value="TonB/TolA_C"/>
</dbReference>
<protein>
    <submittedName>
        <fullName evidence="7">Protein TonB</fullName>
    </submittedName>
</protein>
<feature type="compositionally biased region" description="Basic and acidic residues" evidence="5">
    <location>
        <begin position="95"/>
        <end position="108"/>
    </location>
</feature>
<keyword evidence="3" id="KW-1133">Transmembrane helix</keyword>
<comment type="subcellular location">
    <subcellularLocation>
        <location evidence="1">Membrane</location>
        <topology evidence="1">Single-pass membrane protein</topology>
    </subcellularLocation>
</comment>
<evidence type="ECO:0000256" key="2">
    <source>
        <dbReference type="ARBA" id="ARBA00022692"/>
    </source>
</evidence>
<name>A0A1H3A5X0_ACIFE</name>
<comment type="caution">
    <text evidence="7">The sequence shown here is derived from an EMBL/GenBank/DDBJ whole genome shotgun (WGS) entry which is preliminary data.</text>
</comment>
<dbReference type="NCBIfam" id="TIGR01352">
    <property type="entry name" value="tonB_Cterm"/>
    <property type="match status" value="1"/>
</dbReference>
<reference evidence="7 8" key="1">
    <citation type="submission" date="2016-10" db="EMBL/GenBank/DDBJ databases">
        <authorList>
            <person name="Varghese N."/>
            <person name="Submissions S."/>
        </authorList>
    </citation>
    <scope>NUCLEOTIDE SEQUENCE [LARGE SCALE GENOMIC DNA]</scope>
    <source>
        <strain evidence="7 8">WCC6</strain>
    </source>
</reference>
<gene>
    <name evidence="7" type="ORF">SAMN05216495_11852</name>
</gene>
<dbReference type="RefSeq" id="WP_074708057.1">
    <property type="nucleotide sequence ID" value="NZ_CAMEFB010000035.1"/>
</dbReference>
<keyword evidence="2" id="KW-0812">Transmembrane</keyword>
<feature type="domain" description="TonB C-terminal" evidence="6">
    <location>
        <begin position="164"/>
        <end position="256"/>
    </location>
</feature>
<feature type="region of interest" description="Disordered" evidence="5">
    <location>
        <begin position="92"/>
        <end position="175"/>
    </location>
</feature>
<dbReference type="GO" id="GO:0055085">
    <property type="term" value="P:transmembrane transport"/>
    <property type="evidence" value="ECO:0007669"/>
    <property type="project" value="InterPro"/>
</dbReference>
<dbReference type="PROSITE" id="PS52015">
    <property type="entry name" value="TONB_CTD"/>
    <property type="match status" value="1"/>
</dbReference>